<reference evidence="12 13" key="1">
    <citation type="submission" date="2013-11" db="EMBL/GenBank/DDBJ databases">
        <title>Genome sequencing of Stegodyphus mimosarum.</title>
        <authorList>
            <person name="Bechsgaard J."/>
        </authorList>
    </citation>
    <scope>NUCLEOTIDE SEQUENCE [LARGE SCALE GENOMIC DNA]</scope>
</reference>
<sequence>MYDLPIGCSLVQCGSHILLDPTAEEERYSKLREDFGKITIAMMAAYNSQVIYMDSYGSLKNELMHKGLKILQTACQKILIDVRECLKQHVLKKESVDNITADELKLFQPQKYITTFLENNVRPDGRQLIEFRPVLIDVGSFATASGSALVRLSGTSVLCGVKVELTNPTNNEPNKGFFVPNVTLTSICSNRFTAGPPSEQAQVYTRLIMDLWKNSEFLSPEKLCILEGKLAWCIFAEMICLSYDGNILDACVLALIAALKNTRLPEVVINPDDNSIEVTNNTVALDLSSYVFSVTYAVIKDNVIADPSLEEETFEDSSITIFLKEDNTTCIHSSGFVQDDLLMHCIKCAKNRHSEMKSLIDTLN</sequence>
<evidence type="ECO:0000256" key="6">
    <source>
        <dbReference type="ARBA" id="ARBA00022835"/>
    </source>
</evidence>
<name>A0A087TQF5_STEMI</name>
<dbReference type="GO" id="GO:0071038">
    <property type="term" value="P:TRAMP-dependent tRNA surveillance pathway"/>
    <property type="evidence" value="ECO:0007669"/>
    <property type="project" value="TreeGrafter"/>
</dbReference>
<dbReference type="GO" id="GO:0034475">
    <property type="term" value="P:U4 snRNA 3'-end processing"/>
    <property type="evidence" value="ECO:0007669"/>
    <property type="project" value="TreeGrafter"/>
</dbReference>
<evidence type="ECO:0000256" key="7">
    <source>
        <dbReference type="ARBA" id="ARBA00022884"/>
    </source>
</evidence>
<evidence type="ECO:0000313" key="12">
    <source>
        <dbReference type="EMBL" id="KFM67344.1"/>
    </source>
</evidence>
<dbReference type="GO" id="GO:0071035">
    <property type="term" value="P:nuclear polyadenylation-dependent rRNA catabolic process"/>
    <property type="evidence" value="ECO:0007669"/>
    <property type="project" value="TreeGrafter"/>
</dbReference>
<dbReference type="Gene3D" id="3.30.230.70">
    <property type="entry name" value="GHMP Kinase, N-terminal domain"/>
    <property type="match status" value="2"/>
</dbReference>
<dbReference type="AlphaFoldDB" id="A0A087TQF5"/>
<dbReference type="Pfam" id="PF01138">
    <property type="entry name" value="RNase_PH"/>
    <property type="match status" value="1"/>
</dbReference>
<comment type="subcellular location">
    <subcellularLocation>
        <location evidence="1">Cytoplasm</location>
    </subcellularLocation>
    <subcellularLocation>
        <location evidence="2">Nucleus</location>
        <location evidence="2">Nucleolus</location>
    </subcellularLocation>
</comment>
<keyword evidence="4" id="KW-0963">Cytoplasm</keyword>
<dbReference type="GO" id="GO:0000176">
    <property type="term" value="C:nuclear exosome (RNase complex)"/>
    <property type="evidence" value="ECO:0007669"/>
    <property type="project" value="TreeGrafter"/>
</dbReference>
<evidence type="ECO:0000259" key="11">
    <source>
        <dbReference type="Pfam" id="PF03725"/>
    </source>
</evidence>
<keyword evidence="5" id="KW-0698">rRNA processing</keyword>
<keyword evidence="13" id="KW-1185">Reference proteome</keyword>
<dbReference type="GO" id="GO:0016075">
    <property type="term" value="P:rRNA catabolic process"/>
    <property type="evidence" value="ECO:0007669"/>
    <property type="project" value="TreeGrafter"/>
</dbReference>
<organism evidence="12 13">
    <name type="scientific">Stegodyphus mimosarum</name>
    <name type="common">African social velvet spider</name>
    <dbReference type="NCBI Taxonomy" id="407821"/>
    <lineage>
        <taxon>Eukaryota</taxon>
        <taxon>Metazoa</taxon>
        <taxon>Ecdysozoa</taxon>
        <taxon>Arthropoda</taxon>
        <taxon>Chelicerata</taxon>
        <taxon>Arachnida</taxon>
        <taxon>Araneae</taxon>
        <taxon>Araneomorphae</taxon>
        <taxon>Entelegynae</taxon>
        <taxon>Eresoidea</taxon>
        <taxon>Eresidae</taxon>
        <taxon>Stegodyphus</taxon>
    </lineage>
</organism>
<dbReference type="InterPro" id="IPR033196">
    <property type="entry name" value="Rrp43"/>
</dbReference>
<dbReference type="GO" id="GO:0000467">
    <property type="term" value="P:exonucleolytic trimming to generate mature 3'-end of 5.8S rRNA from tricistronic rRNA transcript (SSU-rRNA, 5.8S rRNA, LSU-rRNA)"/>
    <property type="evidence" value="ECO:0007669"/>
    <property type="project" value="TreeGrafter"/>
</dbReference>
<protein>
    <recommendedName>
        <fullName evidence="9">Ribosomal RNA-processing protein 43</fullName>
    </recommendedName>
</protein>
<evidence type="ECO:0000256" key="1">
    <source>
        <dbReference type="ARBA" id="ARBA00004496"/>
    </source>
</evidence>
<dbReference type="SUPFAM" id="SSF54211">
    <property type="entry name" value="Ribosomal protein S5 domain 2-like"/>
    <property type="match status" value="1"/>
</dbReference>
<evidence type="ECO:0000256" key="8">
    <source>
        <dbReference type="ARBA" id="ARBA00023242"/>
    </source>
</evidence>
<dbReference type="EMBL" id="KK116288">
    <property type="protein sequence ID" value="KFM67344.1"/>
    <property type="molecule type" value="Genomic_DNA"/>
</dbReference>
<evidence type="ECO:0000256" key="3">
    <source>
        <dbReference type="ARBA" id="ARBA00006678"/>
    </source>
</evidence>
<dbReference type="GO" id="GO:0005730">
    <property type="term" value="C:nucleolus"/>
    <property type="evidence" value="ECO:0007669"/>
    <property type="project" value="UniProtKB-SubCell"/>
</dbReference>
<feature type="domain" description="Exoribonuclease phosphorolytic" evidence="11">
    <location>
        <begin position="290"/>
        <end position="351"/>
    </location>
</feature>
<evidence type="ECO:0000256" key="4">
    <source>
        <dbReference type="ARBA" id="ARBA00022490"/>
    </source>
</evidence>
<feature type="non-terminal residue" evidence="12">
    <location>
        <position position="364"/>
    </location>
</feature>
<dbReference type="FunFam" id="3.30.230.70:FF:000017">
    <property type="entry name" value="Exosome complex component Rrp42"/>
    <property type="match status" value="1"/>
</dbReference>
<gene>
    <name evidence="12" type="ORF">X975_22911</name>
</gene>
<evidence type="ECO:0000259" key="10">
    <source>
        <dbReference type="Pfam" id="PF01138"/>
    </source>
</evidence>
<dbReference type="InterPro" id="IPR015847">
    <property type="entry name" value="ExoRNase_PH_dom2"/>
</dbReference>
<dbReference type="Proteomes" id="UP000054359">
    <property type="component" value="Unassembled WGS sequence"/>
</dbReference>
<dbReference type="InterPro" id="IPR050590">
    <property type="entry name" value="Exosome_comp_Rrp42_subfam"/>
</dbReference>
<keyword evidence="8" id="KW-0539">Nucleus</keyword>
<dbReference type="CDD" id="cd11369">
    <property type="entry name" value="RNase_PH_RRP43"/>
    <property type="match status" value="1"/>
</dbReference>
<feature type="domain" description="Exoribonuclease phosphorolytic" evidence="10">
    <location>
        <begin position="130"/>
        <end position="265"/>
    </location>
</feature>
<dbReference type="InterPro" id="IPR027408">
    <property type="entry name" value="PNPase/RNase_PH_dom_sf"/>
</dbReference>
<dbReference type="GO" id="GO:0000177">
    <property type="term" value="C:cytoplasmic exosome (RNase complex)"/>
    <property type="evidence" value="ECO:0007669"/>
    <property type="project" value="TreeGrafter"/>
</dbReference>
<dbReference type="OMA" id="KGFFVPN"/>
<keyword evidence="6" id="KW-0271">Exosome</keyword>
<dbReference type="SUPFAM" id="SSF55666">
    <property type="entry name" value="Ribonuclease PH domain 2-like"/>
    <property type="match status" value="2"/>
</dbReference>
<proteinExistence type="inferred from homology"/>
<comment type="similarity">
    <text evidence="3">Belongs to the RNase PH family.</text>
</comment>
<dbReference type="GO" id="GO:0034476">
    <property type="term" value="P:U5 snRNA 3'-end processing"/>
    <property type="evidence" value="ECO:0007669"/>
    <property type="project" value="TreeGrafter"/>
</dbReference>
<dbReference type="PANTHER" id="PTHR11097">
    <property type="entry name" value="EXOSOME COMPLEX EXONUCLEASE RIBOSOMAL RNA PROCESSING PROTEIN"/>
    <property type="match status" value="1"/>
</dbReference>
<keyword evidence="7" id="KW-0694">RNA-binding</keyword>
<evidence type="ECO:0000256" key="2">
    <source>
        <dbReference type="ARBA" id="ARBA00004604"/>
    </source>
</evidence>
<dbReference type="InterPro" id="IPR020568">
    <property type="entry name" value="Ribosomal_Su5_D2-typ_SF"/>
</dbReference>
<evidence type="ECO:0000256" key="5">
    <source>
        <dbReference type="ARBA" id="ARBA00022552"/>
    </source>
</evidence>
<dbReference type="GO" id="GO:0034473">
    <property type="term" value="P:U1 snRNA 3'-end processing"/>
    <property type="evidence" value="ECO:0007669"/>
    <property type="project" value="TreeGrafter"/>
</dbReference>
<evidence type="ECO:0000313" key="13">
    <source>
        <dbReference type="Proteomes" id="UP000054359"/>
    </source>
</evidence>
<dbReference type="GO" id="GO:0035925">
    <property type="term" value="F:mRNA 3'-UTR AU-rich region binding"/>
    <property type="evidence" value="ECO:0007669"/>
    <property type="project" value="TreeGrafter"/>
</dbReference>
<evidence type="ECO:0000256" key="9">
    <source>
        <dbReference type="ARBA" id="ARBA00030617"/>
    </source>
</evidence>
<dbReference type="OrthoDB" id="45882at2759"/>
<dbReference type="STRING" id="407821.A0A087TQF5"/>
<accession>A0A087TQF5</accession>
<dbReference type="PANTHER" id="PTHR11097:SF9">
    <property type="entry name" value="EXOSOME COMPLEX COMPONENT RRP43"/>
    <property type="match status" value="1"/>
</dbReference>
<dbReference type="Pfam" id="PF03725">
    <property type="entry name" value="RNase_PH_C"/>
    <property type="match status" value="1"/>
</dbReference>
<dbReference type="GO" id="GO:0071028">
    <property type="term" value="P:nuclear mRNA surveillance"/>
    <property type="evidence" value="ECO:0007669"/>
    <property type="project" value="TreeGrafter"/>
</dbReference>
<dbReference type="InterPro" id="IPR036345">
    <property type="entry name" value="ExoRNase_PH_dom2_sf"/>
</dbReference>
<dbReference type="InterPro" id="IPR001247">
    <property type="entry name" value="ExoRNase_PH_dom1"/>
</dbReference>